<sequence>MTSPVQPPHYVLISHSCQPANSSAPSTSLSHPIIQYHYADDSPLSLLPRSSNEHVLVLDYDSAEAANARTQSIGGSLAVIGVKVTDAPGASSASEEDSAQNNNMYILTTTTLCDDKAVDECVDPQASLARFKQRNAVLRQVLDYPEPQAVSLLSDSPLQTS</sequence>
<dbReference type="AlphaFoldDB" id="A0A4S4M6S4"/>
<dbReference type="EMBL" id="SGPL01000026">
    <property type="protein sequence ID" value="THH20228.1"/>
    <property type="molecule type" value="Genomic_DNA"/>
</dbReference>
<gene>
    <name evidence="1" type="ORF">EW146_g1102</name>
</gene>
<comment type="caution">
    <text evidence="1">The sequence shown here is derived from an EMBL/GenBank/DDBJ whole genome shotgun (WGS) entry which is preliminary data.</text>
</comment>
<dbReference type="OrthoDB" id="3192267at2759"/>
<protein>
    <submittedName>
        <fullName evidence="1">Uncharacterized protein</fullName>
    </submittedName>
</protein>
<name>A0A4S4M6S4_9AGAM</name>
<organism evidence="1 2">
    <name type="scientific">Bondarzewia mesenterica</name>
    <dbReference type="NCBI Taxonomy" id="1095465"/>
    <lineage>
        <taxon>Eukaryota</taxon>
        <taxon>Fungi</taxon>
        <taxon>Dikarya</taxon>
        <taxon>Basidiomycota</taxon>
        <taxon>Agaricomycotina</taxon>
        <taxon>Agaricomycetes</taxon>
        <taxon>Russulales</taxon>
        <taxon>Bondarzewiaceae</taxon>
        <taxon>Bondarzewia</taxon>
    </lineage>
</organism>
<reference evidence="1 2" key="1">
    <citation type="submission" date="2019-02" db="EMBL/GenBank/DDBJ databases">
        <title>Genome sequencing of the rare red list fungi Bondarzewia mesenterica.</title>
        <authorList>
            <person name="Buettner E."/>
            <person name="Kellner H."/>
        </authorList>
    </citation>
    <scope>NUCLEOTIDE SEQUENCE [LARGE SCALE GENOMIC DNA]</scope>
    <source>
        <strain evidence="1 2">DSM 108281</strain>
    </source>
</reference>
<dbReference type="Proteomes" id="UP000310158">
    <property type="component" value="Unassembled WGS sequence"/>
</dbReference>
<keyword evidence="2" id="KW-1185">Reference proteome</keyword>
<evidence type="ECO:0000313" key="1">
    <source>
        <dbReference type="EMBL" id="THH20228.1"/>
    </source>
</evidence>
<evidence type="ECO:0000313" key="2">
    <source>
        <dbReference type="Proteomes" id="UP000310158"/>
    </source>
</evidence>
<accession>A0A4S4M6S4</accession>
<proteinExistence type="predicted"/>